<keyword evidence="9" id="KW-0812">Transmembrane</keyword>
<evidence type="ECO:0000256" key="8">
    <source>
        <dbReference type="ARBA" id="ARBA00023012"/>
    </source>
</evidence>
<evidence type="ECO:0000256" key="6">
    <source>
        <dbReference type="ARBA" id="ARBA00022777"/>
    </source>
</evidence>
<dbReference type="InterPro" id="IPR011712">
    <property type="entry name" value="Sig_transdc_His_kin_sub3_dim/P"/>
</dbReference>
<keyword evidence="9" id="KW-1133">Transmembrane helix</keyword>
<keyword evidence="8" id="KW-0902">Two-component regulatory system</keyword>
<feature type="transmembrane region" description="Helical" evidence="9">
    <location>
        <begin position="20"/>
        <end position="38"/>
    </location>
</feature>
<proteinExistence type="predicted"/>
<keyword evidence="5" id="KW-0547">Nucleotide-binding</keyword>
<gene>
    <name evidence="11" type="ORF">OG563_41200</name>
</gene>
<dbReference type="GO" id="GO:0016301">
    <property type="term" value="F:kinase activity"/>
    <property type="evidence" value="ECO:0007669"/>
    <property type="project" value="UniProtKB-KW"/>
</dbReference>
<evidence type="ECO:0000256" key="7">
    <source>
        <dbReference type="ARBA" id="ARBA00022840"/>
    </source>
</evidence>
<feature type="transmembrane region" description="Helical" evidence="9">
    <location>
        <begin position="45"/>
        <end position="63"/>
    </location>
</feature>
<dbReference type="Gene3D" id="1.20.5.1930">
    <property type="match status" value="1"/>
</dbReference>
<dbReference type="EC" id="2.7.13.3" evidence="2"/>
<dbReference type="EMBL" id="CP109441">
    <property type="protein sequence ID" value="WUV45455.1"/>
    <property type="molecule type" value="Genomic_DNA"/>
</dbReference>
<keyword evidence="6 11" id="KW-0418">Kinase</keyword>
<keyword evidence="7" id="KW-0067">ATP-binding</keyword>
<evidence type="ECO:0000259" key="10">
    <source>
        <dbReference type="Pfam" id="PF07730"/>
    </source>
</evidence>
<evidence type="ECO:0000256" key="3">
    <source>
        <dbReference type="ARBA" id="ARBA00022553"/>
    </source>
</evidence>
<dbReference type="PANTHER" id="PTHR24421">
    <property type="entry name" value="NITRATE/NITRITE SENSOR PROTEIN NARX-RELATED"/>
    <property type="match status" value="1"/>
</dbReference>
<dbReference type="CDD" id="cd16917">
    <property type="entry name" value="HATPase_UhpB-NarQ-NarX-like"/>
    <property type="match status" value="1"/>
</dbReference>
<dbReference type="Gene3D" id="3.30.565.10">
    <property type="entry name" value="Histidine kinase-like ATPase, C-terminal domain"/>
    <property type="match status" value="1"/>
</dbReference>
<keyword evidence="12" id="KW-1185">Reference proteome</keyword>
<dbReference type="PANTHER" id="PTHR24421:SF10">
    <property type="entry name" value="NITRATE_NITRITE SENSOR PROTEIN NARQ"/>
    <property type="match status" value="1"/>
</dbReference>
<name>A0ABZ1YU47_9NOCA</name>
<evidence type="ECO:0000313" key="12">
    <source>
        <dbReference type="Proteomes" id="UP001432062"/>
    </source>
</evidence>
<dbReference type="RefSeq" id="WP_327098665.1">
    <property type="nucleotide sequence ID" value="NZ_CP109149.1"/>
</dbReference>
<evidence type="ECO:0000313" key="11">
    <source>
        <dbReference type="EMBL" id="WUV45455.1"/>
    </source>
</evidence>
<feature type="transmembrane region" description="Helical" evidence="9">
    <location>
        <begin position="69"/>
        <end position="88"/>
    </location>
</feature>
<evidence type="ECO:0000256" key="1">
    <source>
        <dbReference type="ARBA" id="ARBA00000085"/>
    </source>
</evidence>
<dbReference type="Proteomes" id="UP001432062">
    <property type="component" value="Chromosome"/>
</dbReference>
<accession>A0ABZ1YU47</accession>
<comment type="catalytic activity">
    <reaction evidence="1">
        <text>ATP + protein L-histidine = ADP + protein N-phospho-L-histidine.</text>
        <dbReference type="EC" id="2.7.13.3"/>
    </reaction>
</comment>
<keyword evidence="3" id="KW-0597">Phosphoprotein</keyword>
<dbReference type="InterPro" id="IPR036890">
    <property type="entry name" value="HATPase_C_sf"/>
</dbReference>
<sequence>MAESAGVTRGMDWLLDVRALPVRIGVLLAAAVGCLLLLSDAPEPVDWVIGLLAVVATAGGVRWPFAISLLVTGLLVLGFEIGGTGPLVPKVGAAIALIELAARCRGWQPWVAAGALGGAYLLHPAGEAAATGYRALVMAGAPMLIGSLLRAARAGADRARREAGEISQRREADIATARALERTAIARELHDLIAHHVSSTVLRVGVARHAVPDAPPVVREVLDDIHASGTETLADLRLLVSVLRDPAMAGESFIAPTDMPAAVTAVAERARQLGCSVEVKIEDAVTDIDALRALTLLRLAQEGVANVVQHAGSGAAAWLTITARKDRTVDFMLCDNGIRSATGSGHGLGLIGLRERVELLGGEFVAGPGDSGWRLDASLPPAIRVAS</sequence>
<feature type="domain" description="Signal transduction histidine kinase subgroup 3 dimerisation and phosphoacceptor" evidence="10">
    <location>
        <begin position="181"/>
        <end position="246"/>
    </location>
</feature>
<dbReference type="InterPro" id="IPR050482">
    <property type="entry name" value="Sensor_HK_TwoCompSys"/>
</dbReference>
<evidence type="ECO:0000256" key="2">
    <source>
        <dbReference type="ARBA" id="ARBA00012438"/>
    </source>
</evidence>
<evidence type="ECO:0000256" key="5">
    <source>
        <dbReference type="ARBA" id="ARBA00022741"/>
    </source>
</evidence>
<dbReference type="SUPFAM" id="SSF55874">
    <property type="entry name" value="ATPase domain of HSP90 chaperone/DNA topoisomerase II/histidine kinase"/>
    <property type="match status" value="1"/>
</dbReference>
<protein>
    <recommendedName>
        <fullName evidence="2">histidine kinase</fullName>
        <ecNumber evidence="2">2.7.13.3</ecNumber>
    </recommendedName>
</protein>
<keyword evidence="9" id="KW-0472">Membrane</keyword>
<evidence type="ECO:0000256" key="9">
    <source>
        <dbReference type="SAM" id="Phobius"/>
    </source>
</evidence>
<evidence type="ECO:0000256" key="4">
    <source>
        <dbReference type="ARBA" id="ARBA00022679"/>
    </source>
</evidence>
<reference evidence="11" key="1">
    <citation type="submission" date="2022-10" db="EMBL/GenBank/DDBJ databases">
        <title>The complete genomes of actinobacterial strains from the NBC collection.</title>
        <authorList>
            <person name="Joergensen T.S."/>
            <person name="Alvarez Arevalo M."/>
            <person name="Sterndorff E.B."/>
            <person name="Faurdal D."/>
            <person name="Vuksanovic O."/>
            <person name="Mourched A.-S."/>
            <person name="Charusanti P."/>
            <person name="Shaw S."/>
            <person name="Blin K."/>
            <person name="Weber T."/>
        </authorList>
    </citation>
    <scope>NUCLEOTIDE SEQUENCE</scope>
    <source>
        <strain evidence="11">NBC_01482</strain>
    </source>
</reference>
<keyword evidence="4" id="KW-0808">Transferase</keyword>
<dbReference type="Pfam" id="PF07730">
    <property type="entry name" value="HisKA_3"/>
    <property type="match status" value="1"/>
</dbReference>
<organism evidence="11 12">
    <name type="scientific">Nocardia vinacea</name>
    <dbReference type="NCBI Taxonomy" id="96468"/>
    <lineage>
        <taxon>Bacteria</taxon>
        <taxon>Bacillati</taxon>
        <taxon>Actinomycetota</taxon>
        <taxon>Actinomycetes</taxon>
        <taxon>Mycobacteriales</taxon>
        <taxon>Nocardiaceae</taxon>
        <taxon>Nocardia</taxon>
    </lineage>
</organism>